<feature type="region of interest" description="Disordered" evidence="6">
    <location>
        <begin position="659"/>
        <end position="685"/>
    </location>
</feature>
<keyword evidence="8" id="KW-1185">Reference proteome</keyword>
<dbReference type="FunFam" id="3.30.30.30:FF:000003">
    <property type="entry name" value="Heat shock protein 9"/>
    <property type="match status" value="1"/>
</dbReference>
<dbReference type="InterPro" id="IPR029048">
    <property type="entry name" value="HSP70_C_sf"/>
</dbReference>
<reference evidence="7 8" key="1">
    <citation type="submission" date="2020-11" db="EMBL/GenBank/DDBJ databases">
        <authorList>
            <person name="Wallbank WR R."/>
            <person name="Pardo Diaz C."/>
            <person name="Kozak K."/>
            <person name="Martin S."/>
            <person name="Jiggins C."/>
            <person name="Moest M."/>
            <person name="Warren A I."/>
            <person name="Generalovic N T."/>
            <person name="Byers J.R.P. K."/>
            <person name="Montejo-Kovacevich G."/>
            <person name="Yen C E."/>
        </authorList>
    </citation>
    <scope>NUCLEOTIDE SEQUENCE [LARGE SCALE GENOMIC DNA]</scope>
</reference>
<dbReference type="CDD" id="cd11733">
    <property type="entry name" value="ASKHA_NBD_HSP70_HSPA9"/>
    <property type="match status" value="1"/>
</dbReference>
<dbReference type="InParanoid" id="A0A7R8YY90"/>
<dbReference type="Proteomes" id="UP000594454">
    <property type="component" value="Chromosome 4"/>
</dbReference>
<dbReference type="InterPro" id="IPR012725">
    <property type="entry name" value="Chaperone_DnaK"/>
</dbReference>
<evidence type="ECO:0000313" key="8">
    <source>
        <dbReference type="Proteomes" id="UP000594454"/>
    </source>
</evidence>
<comment type="similarity">
    <text evidence="1 4">Belongs to the heat shock protein 70 family.</text>
</comment>
<evidence type="ECO:0000256" key="5">
    <source>
        <dbReference type="SAM" id="Coils"/>
    </source>
</evidence>
<dbReference type="FunFam" id="2.60.34.10:FF:000014">
    <property type="entry name" value="Chaperone protein DnaK HSP70"/>
    <property type="match status" value="1"/>
</dbReference>
<dbReference type="FunFam" id="3.30.420.40:FF:000020">
    <property type="entry name" value="Chaperone protein HscA homolog"/>
    <property type="match status" value="1"/>
</dbReference>
<evidence type="ECO:0000256" key="3">
    <source>
        <dbReference type="ARBA" id="ARBA00022840"/>
    </source>
</evidence>
<evidence type="ECO:0000256" key="1">
    <source>
        <dbReference type="ARBA" id="ARBA00007381"/>
    </source>
</evidence>
<organism evidence="7 8">
    <name type="scientific">Hermetia illucens</name>
    <name type="common">Black soldier fly</name>
    <dbReference type="NCBI Taxonomy" id="343691"/>
    <lineage>
        <taxon>Eukaryota</taxon>
        <taxon>Metazoa</taxon>
        <taxon>Ecdysozoa</taxon>
        <taxon>Arthropoda</taxon>
        <taxon>Hexapoda</taxon>
        <taxon>Insecta</taxon>
        <taxon>Pterygota</taxon>
        <taxon>Neoptera</taxon>
        <taxon>Endopterygota</taxon>
        <taxon>Diptera</taxon>
        <taxon>Brachycera</taxon>
        <taxon>Stratiomyomorpha</taxon>
        <taxon>Stratiomyidae</taxon>
        <taxon>Hermetiinae</taxon>
        <taxon>Hermetia</taxon>
    </lineage>
</organism>
<feature type="coiled-coil region" evidence="5">
    <location>
        <begin position="586"/>
        <end position="632"/>
    </location>
</feature>
<keyword evidence="5" id="KW-0175">Coiled coil</keyword>
<evidence type="ECO:0000256" key="6">
    <source>
        <dbReference type="SAM" id="MobiDB-lite"/>
    </source>
</evidence>
<dbReference type="OrthoDB" id="2401965at2759"/>
<dbReference type="InterPro" id="IPR029047">
    <property type="entry name" value="HSP70_peptide-bd_sf"/>
</dbReference>
<dbReference type="PANTHER" id="PTHR19375">
    <property type="entry name" value="HEAT SHOCK PROTEIN 70KDA"/>
    <property type="match status" value="1"/>
</dbReference>
<dbReference type="PROSITE" id="PS00297">
    <property type="entry name" value="HSP70_1"/>
    <property type="match status" value="1"/>
</dbReference>
<evidence type="ECO:0000313" key="7">
    <source>
        <dbReference type="EMBL" id="CAD7089210.1"/>
    </source>
</evidence>
<dbReference type="Gene3D" id="1.20.1270.10">
    <property type="match status" value="1"/>
</dbReference>
<dbReference type="FunFam" id="1.20.1270.10:FF:000011">
    <property type="entry name" value="stress-70 protein, mitochondrial isoform X1"/>
    <property type="match status" value="1"/>
</dbReference>
<dbReference type="PRINTS" id="PR00301">
    <property type="entry name" value="HEATSHOCK70"/>
</dbReference>
<dbReference type="Gene3D" id="3.30.420.40">
    <property type="match status" value="2"/>
</dbReference>
<dbReference type="InterPro" id="IPR018181">
    <property type="entry name" value="Heat_shock_70_CS"/>
</dbReference>
<dbReference type="FunFam" id="3.90.640.10:FF:000003">
    <property type="entry name" value="Molecular chaperone DnaK"/>
    <property type="match status" value="1"/>
</dbReference>
<dbReference type="SUPFAM" id="SSF100920">
    <property type="entry name" value="Heat shock protein 70kD (HSP70), peptide-binding domain"/>
    <property type="match status" value="1"/>
</dbReference>
<name>A0A7R8YY90_HERIL</name>
<evidence type="ECO:0000256" key="2">
    <source>
        <dbReference type="ARBA" id="ARBA00022741"/>
    </source>
</evidence>
<feature type="compositionally biased region" description="Basic and acidic residues" evidence="6">
    <location>
        <begin position="676"/>
        <end position="685"/>
    </location>
</feature>
<dbReference type="GO" id="GO:0140662">
    <property type="term" value="F:ATP-dependent protein folding chaperone"/>
    <property type="evidence" value="ECO:0007669"/>
    <property type="project" value="InterPro"/>
</dbReference>
<sequence length="685" mass="74264">MLTAARFASRLATGGSGDFVARRAFSGILQNHAAPSLAAYQTKHGQIRHKSEGVKGAVIGIDLGTTNSCVAVMEGKQARVIENSEGSRTTPSVVAFTKDGERLVGMPAKRQAVTNSENTFYATKRLIGRRFDDAEIKKDLKNLSYKVVRASNGDAWVQGSDGKVYSPSQIGAFVLVKMKETAESFLNTPIKNAVVTVPAYFNDSQRQATKDAGQISGLNVLRVINEPTAAALAYGMDKTEDKIIAVYDLGGGTFDISILEIQKGVFEVKSTNGDTLLGGEDFDNVLVNFLVSEFKKEQGIDVTKDPMAMQRLKEAAEKAKIELSSSLQTDINLPYLTMDASGPKHMNLKMSRSKLESLVADLIKRTIAPCQKALSDAEVSKSDIGEVLLVGGMTRMPKVQQTVQDIFGRQPSRSVNPDEAVAVGAAVQGGVLAGDVTDVLLLDVTPLSLGIETLGGVFTRLITRNTTIPTKKSQVFSTAADGQTQVEIKVHQGEREMAADNKLLGAFTLVGIPPAPRGVPQIEVVFDIDANGIVHVSAKDKGTGKEQQIVIQSSGGLSKDEIENMVKKAEQYAAADKLKKERVEVVNQAESIMHDTEAKMEEFKDQLPKEECDKLREEITNVRNKLTDKENVDPEEVRKATTALQQSSLKLFEMAYKKMASERESSGTSSNTQEGEGEKKEEQKN</sequence>
<dbReference type="Pfam" id="PF00012">
    <property type="entry name" value="HSP70"/>
    <property type="match status" value="1"/>
</dbReference>
<dbReference type="HAMAP" id="MF_00332">
    <property type="entry name" value="DnaK"/>
    <property type="match status" value="1"/>
</dbReference>
<dbReference type="PROSITE" id="PS01036">
    <property type="entry name" value="HSP70_3"/>
    <property type="match status" value="1"/>
</dbReference>
<dbReference type="EMBL" id="LR899012">
    <property type="protein sequence ID" value="CAD7089210.1"/>
    <property type="molecule type" value="Genomic_DNA"/>
</dbReference>
<evidence type="ECO:0008006" key="9">
    <source>
        <dbReference type="Google" id="ProtNLM"/>
    </source>
</evidence>
<accession>A0A7R8YY90</accession>
<dbReference type="AlphaFoldDB" id="A0A7R8YY90"/>
<protein>
    <recommendedName>
        <fullName evidence="9">Heat shock 70 kDa protein cognate 5</fullName>
    </recommendedName>
</protein>
<dbReference type="PROSITE" id="PS00329">
    <property type="entry name" value="HSP70_2"/>
    <property type="match status" value="1"/>
</dbReference>
<dbReference type="Gene3D" id="2.60.34.10">
    <property type="entry name" value="Substrate Binding Domain Of DNAk, Chain A, domain 1"/>
    <property type="match status" value="1"/>
</dbReference>
<keyword evidence="2 4" id="KW-0547">Nucleotide-binding</keyword>
<gene>
    <name evidence="7" type="ORF">HERILL_LOCUS11780</name>
</gene>
<dbReference type="InterPro" id="IPR043129">
    <property type="entry name" value="ATPase_NBD"/>
</dbReference>
<dbReference type="InterPro" id="IPR013126">
    <property type="entry name" value="Hsp_70_fam"/>
</dbReference>
<dbReference type="GO" id="GO:0051082">
    <property type="term" value="F:unfolded protein binding"/>
    <property type="evidence" value="ECO:0007669"/>
    <property type="project" value="InterPro"/>
</dbReference>
<dbReference type="OMA" id="MGTDWKI"/>
<dbReference type="FunCoup" id="A0A7R8YY90">
    <property type="interactions" value="1454"/>
</dbReference>
<dbReference type="NCBIfam" id="NF001413">
    <property type="entry name" value="PRK00290.1"/>
    <property type="match status" value="1"/>
</dbReference>
<keyword evidence="3 4" id="KW-0067">ATP-binding</keyword>
<proteinExistence type="inferred from homology"/>
<dbReference type="GO" id="GO:0005524">
    <property type="term" value="F:ATP binding"/>
    <property type="evidence" value="ECO:0007669"/>
    <property type="project" value="UniProtKB-KW"/>
</dbReference>
<dbReference type="SUPFAM" id="SSF53067">
    <property type="entry name" value="Actin-like ATPase domain"/>
    <property type="match status" value="2"/>
</dbReference>
<evidence type="ECO:0000256" key="4">
    <source>
        <dbReference type="RuleBase" id="RU003322"/>
    </source>
</evidence>
<dbReference type="Gene3D" id="3.30.30.30">
    <property type="match status" value="1"/>
</dbReference>
<dbReference type="NCBIfam" id="TIGR02350">
    <property type="entry name" value="prok_dnaK"/>
    <property type="match status" value="1"/>
</dbReference>
<dbReference type="Gene3D" id="3.90.640.10">
    <property type="entry name" value="Actin, Chain A, domain 4"/>
    <property type="match status" value="1"/>
</dbReference>
<dbReference type="FunFam" id="3.30.420.40:FF:000004">
    <property type="entry name" value="Molecular chaperone DnaK"/>
    <property type="match status" value="1"/>
</dbReference>